<proteinExistence type="predicted"/>
<dbReference type="NCBIfam" id="TIGR00229">
    <property type="entry name" value="sensory_box"/>
    <property type="match status" value="1"/>
</dbReference>
<dbReference type="InterPro" id="IPR004358">
    <property type="entry name" value="Sig_transdc_His_kin-like_C"/>
</dbReference>
<dbReference type="CDD" id="cd00082">
    <property type="entry name" value="HisKA"/>
    <property type="match status" value="1"/>
</dbReference>
<dbReference type="InterPro" id="IPR036890">
    <property type="entry name" value="HATPase_C_sf"/>
</dbReference>
<dbReference type="PROSITE" id="PS50112">
    <property type="entry name" value="PAS"/>
    <property type="match status" value="1"/>
</dbReference>
<dbReference type="InterPro" id="IPR035965">
    <property type="entry name" value="PAS-like_dom_sf"/>
</dbReference>
<gene>
    <name evidence="12" type="primary">yycG</name>
    <name evidence="12" type="ORF">ERS852540_02471</name>
</gene>
<dbReference type="InterPro" id="IPR000014">
    <property type="entry name" value="PAS"/>
</dbReference>
<evidence type="ECO:0000256" key="5">
    <source>
        <dbReference type="ARBA" id="ARBA00022679"/>
    </source>
</evidence>
<evidence type="ECO:0000256" key="8">
    <source>
        <dbReference type="ARBA" id="ARBA00023136"/>
    </source>
</evidence>
<evidence type="ECO:0000259" key="10">
    <source>
        <dbReference type="PROSITE" id="PS50109"/>
    </source>
</evidence>
<dbReference type="Proteomes" id="UP000095662">
    <property type="component" value="Unassembled WGS sequence"/>
</dbReference>
<dbReference type="Pfam" id="PF02518">
    <property type="entry name" value="HATPase_c"/>
    <property type="match status" value="1"/>
</dbReference>
<dbReference type="SMART" id="SM00387">
    <property type="entry name" value="HATPase_c"/>
    <property type="match status" value="1"/>
</dbReference>
<dbReference type="PANTHER" id="PTHR45453">
    <property type="entry name" value="PHOSPHATE REGULON SENSOR PROTEIN PHOR"/>
    <property type="match status" value="1"/>
</dbReference>
<dbReference type="EMBL" id="CZBY01000029">
    <property type="protein sequence ID" value="CUQ92158.1"/>
    <property type="molecule type" value="Genomic_DNA"/>
</dbReference>
<dbReference type="GO" id="GO:0005886">
    <property type="term" value="C:plasma membrane"/>
    <property type="evidence" value="ECO:0007669"/>
    <property type="project" value="TreeGrafter"/>
</dbReference>
<keyword evidence="9" id="KW-0812">Transmembrane</keyword>
<dbReference type="SUPFAM" id="SSF55874">
    <property type="entry name" value="ATPase domain of HSP90 chaperone/DNA topoisomerase II/histidine kinase"/>
    <property type="match status" value="1"/>
</dbReference>
<dbReference type="STRING" id="39492.ERS852540_02471"/>
<keyword evidence="9" id="KW-1133">Transmembrane helix</keyword>
<dbReference type="Gene3D" id="6.10.340.10">
    <property type="match status" value="1"/>
</dbReference>
<dbReference type="InterPro" id="IPR050351">
    <property type="entry name" value="BphY/WalK/GraS-like"/>
</dbReference>
<dbReference type="PROSITE" id="PS50109">
    <property type="entry name" value="HIS_KIN"/>
    <property type="match status" value="1"/>
</dbReference>
<dbReference type="CDD" id="cd00075">
    <property type="entry name" value="HATPase"/>
    <property type="match status" value="1"/>
</dbReference>
<dbReference type="PRINTS" id="PR00344">
    <property type="entry name" value="BCTRLSENSOR"/>
</dbReference>
<evidence type="ECO:0000313" key="12">
    <source>
        <dbReference type="EMBL" id="CUQ92158.1"/>
    </source>
</evidence>
<accession>A0A175A5T8</accession>
<comment type="catalytic activity">
    <reaction evidence="1">
        <text>ATP + protein L-histidine = ADP + protein N-phospho-L-histidine.</text>
        <dbReference type="EC" id="2.7.13.3"/>
    </reaction>
</comment>
<dbReference type="SMART" id="SM00388">
    <property type="entry name" value="HisKA"/>
    <property type="match status" value="1"/>
</dbReference>
<dbReference type="FunFam" id="3.30.565.10:FF:000006">
    <property type="entry name" value="Sensor histidine kinase WalK"/>
    <property type="match status" value="1"/>
</dbReference>
<dbReference type="EC" id="2.7.13.3" evidence="3"/>
<evidence type="ECO:0000256" key="3">
    <source>
        <dbReference type="ARBA" id="ARBA00012438"/>
    </source>
</evidence>
<dbReference type="Gene3D" id="1.10.287.130">
    <property type="match status" value="1"/>
</dbReference>
<dbReference type="AlphaFoldDB" id="A0A175A5T8"/>
<organism evidence="12 13">
    <name type="scientific">[Eubacterium] siraeum</name>
    <dbReference type="NCBI Taxonomy" id="39492"/>
    <lineage>
        <taxon>Bacteria</taxon>
        <taxon>Bacillati</taxon>
        <taxon>Bacillota</taxon>
        <taxon>Clostridia</taxon>
        <taxon>Eubacteriales</taxon>
        <taxon>Oscillospiraceae</taxon>
        <taxon>Oscillospiraceae incertae sedis</taxon>
    </lineage>
</organism>
<evidence type="ECO:0000313" key="13">
    <source>
        <dbReference type="Proteomes" id="UP000095662"/>
    </source>
</evidence>
<dbReference type="GO" id="GO:0016036">
    <property type="term" value="P:cellular response to phosphate starvation"/>
    <property type="evidence" value="ECO:0007669"/>
    <property type="project" value="TreeGrafter"/>
</dbReference>
<evidence type="ECO:0000259" key="11">
    <source>
        <dbReference type="PROSITE" id="PS50112"/>
    </source>
</evidence>
<evidence type="ECO:0000256" key="9">
    <source>
        <dbReference type="SAM" id="Phobius"/>
    </source>
</evidence>
<evidence type="ECO:0000256" key="6">
    <source>
        <dbReference type="ARBA" id="ARBA00022777"/>
    </source>
</evidence>
<dbReference type="OrthoDB" id="9813151at2"/>
<evidence type="ECO:0000256" key="1">
    <source>
        <dbReference type="ARBA" id="ARBA00000085"/>
    </source>
</evidence>
<dbReference type="GO" id="GO:0004721">
    <property type="term" value="F:phosphoprotein phosphatase activity"/>
    <property type="evidence" value="ECO:0007669"/>
    <property type="project" value="TreeGrafter"/>
</dbReference>
<comment type="subcellular location">
    <subcellularLocation>
        <location evidence="2">Membrane</location>
    </subcellularLocation>
</comment>
<dbReference type="InterPro" id="IPR036097">
    <property type="entry name" value="HisK_dim/P_sf"/>
</dbReference>
<dbReference type="InterPro" id="IPR005467">
    <property type="entry name" value="His_kinase_dom"/>
</dbReference>
<keyword evidence="4" id="KW-0597">Phosphoprotein</keyword>
<sequence length="581" mass="63919">MKKALIVRFLIVIAIVMSVCVVSATALLSSTEQNVRKSDMLTSLGLIRVIYEDEANHDYDLANRLSSLVGNARVSFINKDGTVFVDTYIDGEPDDNHSTREEIKQAELTGSGVAVRYSKTLGKNQIYAAMKVKDDDIIRISYNINSYMDFASMFIAPMLIAAAIGIIAGLIAVRSVARQIMKPINSISKAMSGMKYVGDEKISAELDEIPSHKYPELDEFVTMFNFMRKSIQDNMKTLENEREKERFILESLQDGVILYDNDLSVISINRAGLKLLGASEESGALTVPELARKPEIISGAEKAANEDRTVTIESTVDGRILLVQIFPVSKSGIDAMHGGLMVIRDVTDKRMSEQLKADFFANAGHELKTPLTAISGFAELLENGLVPQDKKDYYIGKILTEAKRMSTIISDILEISSLENKTTAEEVTDCKLSEICTAVKECLEPAACAKNVTIELSGDSFTVRAAYKHIYELVENIVSNAIKYNKDGGRVEITLHDVGETGCIYVRDNGIGIPKESLNRVFERFYRVDKGRSTKEGSTGLGLSIVKHIVNCYGGTVTLDSELGKGTLVCVRLPIAKNISE</sequence>
<evidence type="ECO:0000256" key="2">
    <source>
        <dbReference type="ARBA" id="ARBA00004370"/>
    </source>
</evidence>
<feature type="domain" description="PAS" evidence="11">
    <location>
        <begin position="241"/>
        <end position="282"/>
    </location>
</feature>
<keyword evidence="6 12" id="KW-0418">Kinase</keyword>
<evidence type="ECO:0000256" key="4">
    <source>
        <dbReference type="ARBA" id="ARBA00022553"/>
    </source>
</evidence>
<keyword evidence="7" id="KW-0902">Two-component regulatory system</keyword>
<dbReference type="InterPro" id="IPR003594">
    <property type="entry name" value="HATPase_dom"/>
</dbReference>
<feature type="domain" description="Histidine kinase" evidence="10">
    <location>
        <begin position="362"/>
        <end position="577"/>
    </location>
</feature>
<reference evidence="12 13" key="1">
    <citation type="submission" date="2015-09" db="EMBL/GenBank/DDBJ databases">
        <authorList>
            <consortium name="Pathogen Informatics"/>
        </authorList>
    </citation>
    <scope>NUCLEOTIDE SEQUENCE [LARGE SCALE GENOMIC DNA]</scope>
    <source>
        <strain evidence="12 13">2789STDY5834928</strain>
    </source>
</reference>
<name>A0A175A5T8_9FIRM</name>
<protein>
    <recommendedName>
        <fullName evidence="3">histidine kinase</fullName>
        <ecNumber evidence="3">2.7.13.3</ecNumber>
    </recommendedName>
</protein>
<feature type="transmembrane region" description="Helical" evidence="9">
    <location>
        <begin position="150"/>
        <end position="173"/>
    </location>
</feature>
<dbReference type="PANTHER" id="PTHR45453:SF1">
    <property type="entry name" value="PHOSPHATE REGULON SENSOR PROTEIN PHOR"/>
    <property type="match status" value="1"/>
</dbReference>
<dbReference type="Gene3D" id="3.30.565.10">
    <property type="entry name" value="Histidine kinase-like ATPase, C-terminal domain"/>
    <property type="match status" value="1"/>
</dbReference>
<dbReference type="Gene3D" id="3.30.450.20">
    <property type="entry name" value="PAS domain"/>
    <property type="match status" value="1"/>
</dbReference>
<dbReference type="SUPFAM" id="SSF47384">
    <property type="entry name" value="Homodimeric domain of signal transducing histidine kinase"/>
    <property type="match status" value="1"/>
</dbReference>
<dbReference type="InterPro" id="IPR003661">
    <property type="entry name" value="HisK_dim/P_dom"/>
</dbReference>
<dbReference type="Pfam" id="PF13188">
    <property type="entry name" value="PAS_8"/>
    <property type="match status" value="1"/>
</dbReference>
<dbReference type="Pfam" id="PF00512">
    <property type="entry name" value="HisKA"/>
    <property type="match status" value="1"/>
</dbReference>
<dbReference type="SUPFAM" id="SSF55785">
    <property type="entry name" value="PYP-like sensor domain (PAS domain)"/>
    <property type="match status" value="1"/>
</dbReference>
<dbReference type="GO" id="GO:0000155">
    <property type="term" value="F:phosphorelay sensor kinase activity"/>
    <property type="evidence" value="ECO:0007669"/>
    <property type="project" value="InterPro"/>
</dbReference>
<evidence type="ECO:0000256" key="7">
    <source>
        <dbReference type="ARBA" id="ARBA00023012"/>
    </source>
</evidence>
<keyword evidence="8 9" id="KW-0472">Membrane</keyword>
<keyword evidence="5 12" id="KW-0808">Transferase</keyword>